<keyword evidence="1" id="KW-0812">Transmembrane</keyword>
<evidence type="ECO:0000256" key="1">
    <source>
        <dbReference type="SAM" id="Phobius"/>
    </source>
</evidence>
<gene>
    <name evidence="4" type="ORF">DWW18_10365</name>
</gene>
<keyword evidence="1" id="KW-1133">Transmembrane helix</keyword>
<comment type="caution">
    <text evidence="4">The sequence shown here is derived from an EMBL/GenBank/DDBJ whole genome shotgun (WGS) entry which is preliminary data.</text>
</comment>
<dbReference type="InterPro" id="IPR032508">
    <property type="entry name" value="FecR_C"/>
</dbReference>
<evidence type="ECO:0000259" key="3">
    <source>
        <dbReference type="Pfam" id="PF16344"/>
    </source>
</evidence>
<dbReference type="Pfam" id="PF04773">
    <property type="entry name" value="FecR"/>
    <property type="match status" value="1"/>
</dbReference>
<dbReference type="Gene3D" id="3.55.50.30">
    <property type="match status" value="1"/>
</dbReference>
<dbReference type="FunFam" id="2.60.120.1440:FF:000001">
    <property type="entry name" value="Putative anti-sigma factor"/>
    <property type="match status" value="1"/>
</dbReference>
<protein>
    <submittedName>
        <fullName evidence="4">FecR family protein</fullName>
    </submittedName>
</protein>
<proteinExistence type="predicted"/>
<feature type="domain" description="Protein FecR C-terminal" evidence="3">
    <location>
        <begin position="317"/>
        <end position="385"/>
    </location>
</feature>
<keyword evidence="1" id="KW-0472">Membrane</keyword>
<dbReference type="GO" id="GO:0016989">
    <property type="term" value="F:sigma factor antagonist activity"/>
    <property type="evidence" value="ECO:0007669"/>
    <property type="project" value="TreeGrafter"/>
</dbReference>
<dbReference type="Proteomes" id="UP000283589">
    <property type="component" value="Unassembled WGS sequence"/>
</dbReference>
<evidence type="ECO:0000313" key="4">
    <source>
        <dbReference type="EMBL" id="RGV33564.1"/>
    </source>
</evidence>
<dbReference type="Gene3D" id="2.60.120.1440">
    <property type="match status" value="1"/>
</dbReference>
<dbReference type="InterPro" id="IPR012373">
    <property type="entry name" value="Ferrdict_sens_TM"/>
</dbReference>
<accession>A0A412X061</accession>
<organism evidence="4 5">
    <name type="scientific">Butyricimonas virosa</name>
    <dbReference type="NCBI Taxonomy" id="544645"/>
    <lineage>
        <taxon>Bacteria</taxon>
        <taxon>Pseudomonadati</taxon>
        <taxon>Bacteroidota</taxon>
        <taxon>Bacteroidia</taxon>
        <taxon>Bacteroidales</taxon>
        <taxon>Odoribacteraceae</taxon>
        <taxon>Butyricimonas</taxon>
    </lineage>
</organism>
<evidence type="ECO:0000259" key="2">
    <source>
        <dbReference type="Pfam" id="PF04773"/>
    </source>
</evidence>
<dbReference type="PANTHER" id="PTHR30273">
    <property type="entry name" value="PERIPLASMIC SIGNAL SENSOR AND SIGMA FACTOR ACTIVATOR FECR-RELATED"/>
    <property type="match status" value="1"/>
</dbReference>
<dbReference type="EMBL" id="QRZA01000012">
    <property type="protein sequence ID" value="RGV33564.1"/>
    <property type="molecule type" value="Genomic_DNA"/>
</dbReference>
<feature type="transmembrane region" description="Helical" evidence="1">
    <location>
        <begin position="81"/>
        <end position="102"/>
    </location>
</feature>
<dbReference type="InterPro" id="IPR006860">
    <property type="entry name" value="FecR"/>
</dbReference>
<name>A0A412X061_9BACT</name>
<dbReference type="PANTHER" id="PTHR30273:SF2">
    <property type="entry name" value="PROTEIN FECR"/>
    <property type="match status" value="1"/>
</dbReference>
<dbReference type="AlphaFoldDB" id="A0A412X061"/>
<dbReference type="Pfam" id="PF16344">
    <property type="entry name" value="FecR_C"/>
    <property type="match status" value="1"/>
</dbReference>
<reference evidence="4 5" key="1">
    <citation type="submission" date="2018-08" db="EMBL/GenBank/DDBJ databases">
        <title>A genome reference for cultivated species of the human gut microbiota.</title>
        <authorList>
            <person name="Zou Y."/>
            <person name="Xue W."/>
            <person name="Luo G."/>
        </authorList>
    </citation>
    <scope>NUCLEOTIDE SEQUENCE [LARGE SCALE GENOMIC DNA]</scope>
    <source>
        <strain evidence="4 5">AF14-49</strain>
    </source>
</reference>
<dbReference type="RefSeq" id="WP_118260462.1">
    <property type="nucleotide sequence ID" value="NZ_CALBWO010000067.1"/>
</dbReference>
<feature type="domain" description="FecR protein" evidence="2">
    <location>
        <begin position="180"/>
        <end position="274"/>
    </location>
</feature>
<evidence type="ECO:0000313" key="5">
    <source>
        <dbReference type="Proteomes" id="UP000283589"/>
    </source>
</evidence>
<sequence length="399" mass="45618">MEDKSIFELIAEYSAGTISPVDAELLRERLESDADAMRLFREIREGEKMLKSVQAHEKIDLQVSWKHLEDSLAIRPRKGRWLLWTIGSVVAASVALLLMFVFQFTRQAEQPETLVSQMGITPGGVKAVLQYEDGKTIDLTSSTSYRIVTSDGLVLVNDSLKGLRFDQGELENRPMKYHTLAVPVGGEYHFTLADGTRVWVNSASEVRFPNCFSGERREIYVKGEVYLEVVRDEEHPFVVHAGENEVRVLGTRFNLTAYPDEQKVVTTLVEGSVEFRNDQSSIRLKPGEQSVLDRATNKLEKQKVDVSIYTSWVSGTFEYERMSLFDITRQLSRWYDVEFVYEAEEFRNHPFTGIVKRDQSLENVLKNIEETTNIKFEISERVIIIKRAENAANISRSGN</sequence>